<dbReference type="OrthoDB" id="261426at2759"/>
<keyword evidence="2 4" id="KW-0808">Transferase</keyword>
<dbReference type="InterPro" id="IPR036589">
    <property type="entry name" value="HCY_dom_sf"/>
</dbReference>
<sequence>MAPLPSKDVVILDGGMSRELIRLQAPFRQPEWSALALLEAPHLVRQAHADFAAAGARVLTTNSYALVPFHIGLERFQARGEQLAALAGRLARETADSCAEGEAGRGEGKSVRVAGSLPPIFGSYEPELYDAALVQERLAVLVKGLGPYVDVWLGETLSLVAEAEAVRVATRESGKPVWIAFTLDDGVAGAEQAPARLRSGESVREAAQWAVGAGVEALLFNCSQPEFMDAAIKDARHVFEQEAAASGARAPLIGVYANAFEPKAGDEAANEAISDTRAELTPELYLEFARRWVEIGATIVGGCCGIGCDHIRKVADHV</sequence>
<dbReference type="GO" id="GO:0008270">
    <property type="term" value="F:zinc ion binding"/>
    <property type="evidence" value="ECO:0007669"/>
    <property type="project" value="InterPro"/>
</dbReference>
<evidence type="ECO:0000256" key="3">
    <source>
        <dbReference type="PIRSR" id="PIRSR037505-2"/>
    </source>
</evidence>
<name>A0A9P6KW97_9PLEO</name>
<reference evidence="6" key="1">
    <citation type="journal article" date="2020" name="Mol. Plant Microbe Interact.">
        <title>Genome Sequence of the Biocontrol Agent Coniothyrium minitans strain Conio (IMI 134523).</title>
        <authorList>
            <person name="Patel D."/>
            <person name="Shittu T.A."/>
            <person name="Baroncelli R."/>
            <person name="Muthumeenakshi S."/>
            <person name="Osborne T.H."/>
            <person name="Janganan T.K."/>
            <person name="Sreenivasaprasad S."/>
        </authorList>
    </citation>
    <scope>NUCLEOTIDE SEQUENCE</scope>
    <source>
        <strain evidence="6">Conio</strain>
    </source>
</reference>
<feature type="binding site" evidence="3 4">
    <location>
        <position position="222"/>
    </location>
    <ligand>
        <name>Zn(2+)</name>
        <dbReference type="ChEBI" id="CHEBI:29105"/>
    </ligand>
</feature>
<dbReference type="PANTHER" id="PTHR11103">
    <property type="entry name" value="SLR1189 PROTEIN"/>
    <property type="match status" value="1"/>
</dbReference>
<dbReference type="GO" id="GO:0008168">
    <property type="term" value="F:methyltransferase activity"/>
    <property type="evidence" value="ECO:0007669"/>
    <property type="project" value="UniProtKB-UniRule"/>
</dbReference>
<feature type="binding site" evidence="3 4">
    <location>
        <position position="304"/>
    </location>
    <ligand>
        <name>Zn(2+)</name>
        <dbReference type="ChEBI" id="CHEBI:29105"/>
    </ligand>
</feature>
<dbReference type="Pfam" id="PF02574">
    <property type="entry name" value="S-methyl_trans"/>
    <property type="match status" value="1"/>
</dbReference>
<dbReference type="SUPFAM" id="SSF82282">
    <property type="entry name" value="Homocysteine S-methyltransferase"/>
    <property type="match status" value="1"/>
</dbReference>
<comment type="caution">
    <text evidence="6">The sequence shown here is derived from an EMBL/GenBank/DDBJ whole genome shotgun (WGS) entry which is preliminary data.</text>
</comment>
<dbReference type="GO" id="GO:0009086">
    <property type="term" value="P:methionine biosynthetic process"/>
    <property type="evidence" value="ECO:0007669"/>
    <property type="project" value="InterPro"/>
</dbReference>
<dbReference type="PROSITE" id="PS50970">
    <property type="entry name" value="HCY"/>
    <property type="match status" value="1"/>
</dbReference>
<evidence type="ECO:0000256" key="2">
    <source>
        <dbReference type="ARBA" id="ARBA00022679"/>
    </source>
</evidence>
<dbReference type="PIRSF" id="PIRSF037505">
    <property type="entry name" value="Betaine_HMT"/>
    <property type="match status" value="1"/>
</dbReference>
<dbReference type="PANTHER" id="PTHR11103:SF18">
    <property type="entry name" value="SLR1189 PROTEIN"/>
    <property type="match status" value="1"/>
</dbReference>
<organism evidence="6 7">
    <name type="scientific">Paraphaeosphaeria minitans</name>
    <dbReference type="NCBI Taxonomy" id="565426"/>
    <lineage>
        <taxon>Eukaryota</taxon>
        <taxon>Fungi</taxon>
        <taxon>Dikarya</taxon>
        <taxon>Ascomycota</taxon>
        <taxon>Pezizomycotina</taxon>
        <taxon>Dothideomycetes</taxon>
        <taxon>Pleosporomycetidae</taxon>
        <taxon>Pleosporales</taxon>
        <taxon>Massarineae</taxon>
        <taxon>Didymosphaeriaceae</taxon>
        <taxon>Paraphaeosphaeria</taxon>
    </lineage>
</organism>
<accession>A0A9P6KW97</accession>
<evidence type="ECO:0000313" key="7">
    <source>
        <dbReference type="Proteomes" id="UP000756921"/>
    </source>
</evidence>
<evidence type="ECO:0000256" key="4">
    <source>
        <dbReference type="PROSITE-ProRule" id="PRU00333"/>
    </source>
</evidence>
<dbReference type="Proteomes" id="UP000756921">
    <property type="component" value="Unassembled WGS sequence"/>
</dbReference>
<dbReference type="AlphaFoldDB" id="A0A9P6KW97"/>
<comment type="cofactor">
    <cofactor evidence="3">
        <name>Zn(2+)</name>
        <dbReference type="ChEBI" id="CHEBI:29105"/>
    </cofactor>
    <text evidence="3">Binds 1 zinc ion per subunit.</text>
</comment>
<evidence type="ECO:0000256" key="1">
    <source>
        <dbReference type="ARBA" id="ARBA00022603"/>
    </source>
</evidence>
<keyword evidence="7" id="KW-1185">Reference proteome</keyword>
<protein>
    <recommendedName>
        <fullName evidence="5">Hcy-binding domain-containing protein</fullName>
    </recommendedName>
</protein>
<dbReference type="InterPro" id="IPR003726">
    <property type="entry name" value="HCY_dom"/>
</dbReference>
<dbReference type="Gene3D" id="3.20.20.330">
    <property type="entry name" value="Homocysteine-binding-like domain"/>
    <property type="match status" value="1"/>
</dbReference>
<feature type="domain" description="Hcy-binding" evidence="5">
    <location>
        <begin position="1"/>
        <end position="318"/>
    </location>
</feature>
<dbReference type="GO" id="GO:0032259">
    <property type="term" value="P:methylation"/>
    <property type="evidence" value="ECO:0007669"/>
    <property type="project" value="UniProtKB-KW"/>
</dbReference>
<evidence type="ECO:0000313" key="6">
    <source>
        <dbReference type="EMBL" id="KAF9740891.1"/>
    </source>
</evidence>
<feature type="binding site" evidence="3 4">
    <location>
        <position position="303"/>
    </location>
    <ligand>
        <name>Zn(2+)</name>
        <dbReference type="ChEBI" id="CHEBI:29105"/>
    </ligand>
</feature>
<keyword evidence="3 4" id="KW-0862">Zinc</keyword>
<gene>
    <name evidence="6" type="ORF">PMIN01_00430</name>
</gene>
<dbReference type="EMBL" id="WJXW01000001">
    <property type="protein sequence ID" value="KAF9740891.1"/>
    <property type="molecule type" value="Genomic_DNA"/>
</dbReference>
<keyword evidence="1 4" id="KW-0489">Methyltransferase</keyword>
<evidence type="ECO:0000259" key="5">
    <source>
        <dbReference type="PROSITE" id="PS50970"/>
    </source>
</evidence>
<dbReference type="InterPro" id="IPR017226">
    <property type="entry name" value="BHMT-like"/>
</dbReference>
<keyword evidence="3 4" id="KW-0479">Metal-binding</keyword>
<proteinExistence type="predicted"/>